<evidence type="ECO:0000313" key="1">
    <source>
        <dbReference type="EMBL" id="PUZ73409.1"/>
    </source>
</evidence>
<protein>
    <submittedName>
        <fullName evidence="1">Uncharacterized protein</fullName>
    </submittedName>
</protein>
<sequence>MHEWLDSIPQRNTGRGACVCERERVCEHKWPELKRCVHHSFILPSCGGSTRQCRIQWSSVVDCTCQTGYRLCNHQAGGSASISSPFCKGALLSYLSVFAPTMQVCPAGPVSFDQP</sequence>
<gene>
    <name evidence="1" type="ORF">GQ55_2G471800</name>
</gene>
<evidence type="ECO:0000313" key="2">
    <source>
        <dbReference type="Proteomes" id="UP000244336"/>
    </source>
</evidence>
<dbReference type="Gramene" id="PUZ73409">
    <property type="protein sequence ID" value="PUZ73409"/>
    <property type="gene ID" value="GQ55_2G471800"/>
</dbReference>
<proteinExistence type="predicted"/>
<keyword evidence="2" id="KW-1185">Reference proteome</keyword>
<organism evidence="1 2">
    <name type="scientific">Panicum hallii var. hallii</name>
    <dbReference type="NCBI Taxonomy" id="1504633"/>
    <lineage>
        <taxon>Eukaryota</taxon>
        <taxon>Viridiplantae</taxon>
        <taxon>Streptophyta</taxon>
        <taxon>Embryophyta</taxon>
        <taxon>Tracheophyta</taxon>
        <taxon>Spermatophyta</taxon>
        <taxon>Magnoliopsida</taxon>
        <taxon>Liliopsida</taxon>
        <taxon>Poales</taxon>
        <taxon>Poaceae</taxon>
        <taxon>PACMAD clade</taxon>
        <taxon>Panicoideae</taxon>
        <taxon>Panicodae</taxon>
        <taxon>Paniceae</taxon>
        <taxon>Panicinae</taxon>
        <taxon>Panicum</taxon>
        <taxon>Panicum sect. Panicum</taxon>
    </lineage>
</organism>
<reference evidence="1 2" key="1">
    <citation type="submission" date="2018-04" db="EMBL/GenBank/DDBJ databases">
        <title>WGS assembly of Panicum hallii var. hallii HAL2.</title>
        <authorList>
            <person name="Lovell J."/>
            <person name="Jenkins J."/>
            <person name="Lowry D."/>
            <person name="Mamidi S."/>
            <person name="Sreedasyam A."/>
            <person name="Weng X."/>
            <person name="Barry K."/>
            <person name="Bonette J."/>
            <person name="Campitelli B."/>
            <person name="Daum C."/>
            <person name="Gordon S."/>
            <person name="Gould B."/>
            <person name="Lipzen A."/>
            <person name="MacQueen A."/>
            <person name="Palacio-Mejia J."/>
            <person name="Plott C."/>
            <person name="Shakirov E."/>
            <person name="Shu S."/>
            <person name="Yoshinaga Y."/>
            <person name="Zane M."/>
            <person name="Rokhsar D."/>
            <person name="Grimwood J."/>
            <person name="Schmutz J."/>
            <person name="Juenger T."/>
        </authorList>
    </citation>
    <scope>NUCLEOTIDE SEQUENCE [LARGE SCALE GENOMIC DNA]</scope>
    <source>
        <strain evidence="2">cv. HAL2</strain>
    </source>
</reference>
<name>A0A2T7F005_9POAL</name>
<dbReference type="EMBL" id="CM009750">
    <property type="protein sequence ID" value="PUZ73409.1"/>
    <property type="molecule type" value="Genomic_DNA"/>
</dbReference>
<accession>A0A2T7F005</accession>
<dbReference type="AlphaFoldDB" id="A0A2T7F005"/>
<dbReference type="Proteomes" id="UP000244336">
    <property type="component" value="Chromosome 2"/>
</dbReference>